<dbReference type="InterPro" id="IPR012349">
    <property type="entry name" value="Split_barrel_FMN-bd"/>
</dbReference>
<name>A0ABW5GE12_9PSEU</name>
<accession>A0ABW5GE12</accession>
<dbReference type="EMBL" id="JBHUKU010000006">
    <property type="protein sequence ID" value="MFD2459733.1"/>
    <property type="molecule type" value="Genomic_DNA"/>
</dbReference>
<proteinExistence type="predicted"/>
<organism evidence="1 2">
    <name type="scientific">Amycolatopsis samaneae</name>
    <dbReference type="NCBI Taxonomy" id="664691"/>
    <lineage>
        <taxon>Bacteria</taxon>
        <taxon>Bacillati</taxon>
        <taxon>Actinomycetota</taxon>
        <taxon>Actinomycetes</taxon>
        <taxon>Pseudonocardiales</taxon>
        <taxon>Pseudonocardiaceae</taxon>
        <taxon>Amycolatopsis</taxon>
    </lineage>
</organism>
<dbReference type="Gene3D" id="2.30.110.10">
    <property type="entry name" value="Electron Transport, Fmn-binding Protein, Chain A"/>
    <property type="match status" value="1"/>
</dbReference>
<sequence length="149" mass="16372">MNATHRTTLPRGLKAMNRVVTTLYRLGVRIGTIHLLTVPGRKSGQPRTTPVSPYLVGGNRYLLGGIDGADWVRNVRAAGTAVLARGKREERVRLVELPVGERGPILRAFPREVPHGVPMMIKTGLVEKGTPEEFEAVADRCTVFRVEPV</sequence>
<protein>
    <submittedName>
        <fullName evidence="1">Nitroreductase/quinone reductase family protein</fullName>
    </submittedName>
</protein>
<dbReference type="Pfam" id="PF04075">
    <property type="entry name" value="F420H2_quin_red"/>
    <property type="match status" value="1"/>
</dbReference>
<dbReference type="RefSeq" id="WP_345397453.1">
    <property type="nucleotide sequence ID" value="NZ_BAABHG010000008.1"/>
</dbReference>
<comment type="caution">
    <text evidence="1">The sequence shown here is derived from an EMBL/GenBank/DDBJ whole genome shotgun (WGS) entry which is preliminary data.</text>
</comment>
<keyword evidence="2" id="KW-1185">Reference proteome</keyword>
<dbReference type="InterPro" id="IPR004378">
    <property type="entry name" value="F420H2_quin_Rdtase"/>
</dbReference>
<reference evidence="2" key="1">
    <citation type="journal article" date="2019" name="Int. J. Syst. Evol. Microbiol.">
        <title>The Global Catalogue of Microorganisms (GCM) 10K type strain sequencing project: providing services to taxonomists for standard genome sequencing and annotation.</title>
        <authorList>
            <consortium name="The Broad Institute Genomics Platform"/>
            <consortium name="The Broad Institute Genome Sequencing Center for Infectious Disease"/>
            <person name="Wu L."/>
            <person name="Ma J."/>
        </authorList>
    </citation>
    <scope>NUCLEOTIDE SEQUENCE [LARGE SCALE GENOMIC DNA]</scope>
    <source>
        <strain evidence="2">CGMCC 4.7643</strain>
    </source>
</reference>
<evidence type="ECO:0000313" key="1">
    <source>
        <dbReference type="EMBL" id="MFD2459733.1"/>
    </source>
</evidence>
<evidence type="ECO:0000313" key="2">
    <source>
        <dbReference type="Proteomes" id="UP001597419"/>
    </source>
</evidence>
<gene>
    <name evidence="1" type="ORF">ACFSYJ_14050</name>
</gene>
<dbReference type="Proteomes" id="UP001597419">
    <property type="component" value="Unassembled WGS sequence"/>
</dbReference>